<evidence type="ECO:0000259" key="3">
    <source>
        <dbReference type="Pfam" id="PF21447"/>
    </source>
</evidence>
<dbReference type="InterPro" id="IPR003695">
    <property type="entry name" value="Ppx_GppA_N"/>
</dbReference>
<dbReference type="InterPro" id="IPR043129">
    <property type="entry name" value="ATPase_NBD"/>
</dbReference>
<dbReference type="EMBL" id="JAJEQC010000001">
    <property type="protein sequence ID" value="MCC2135853.1"/>
    <property type="molecule type" value="Genomic_DNA"/>
</dbReference>
<dbReference type="PANTHER" id="PTHR30005">
    <property type="entry name" value="EXOPOLYPHOSPHATASE"/>
    <property type="match status" value="1"/>
</dbReference>
<comment type="caution">
    <text evidence="4">The sequence shown here is derived from an EMBL/GenBank/DDBJ whole genome shotgun (WGS) entry which is preliminary data.</text>
</comment>
<dbReference type="RefSeq" id="WP_308448449.1">
    <property type="nucleotide sequence ID" value="NZ_JAJEQC010000001.1"/>
</dbReference>
<dbReference type="InterPro" id="IPR048950">
    <property type="entry name" value="Ppx_GppA_C"/>
</dbReference>
<dbReference type="PANTHER" id="PTHR30005:SF0">
    <property type="entry name" value="RETROGRADE REGULATION PROTEIN 2"/>
    <property type="match status" value="1"/>
</dbReference>
<evidence type="ECO:0000313" key="4">
    <source>
        <dbReference type="EMBL" id="MCC2135853.1"/>
    </source>
</evidence>
<gene>
    <name evidence="4" type="ORF">LKD31_02335</name>
</gene>
<protein>
    <submittedName>
        <fullName evidence="4">Phosphatase</fullName>
    </submittedName>
</protein>
<accession>A0AAE3AKW5</accession>
<dbReference type="Gene3D" id="1.10.3210.10">
    <property type="entry name" value="Hypothetical protein af1432"/>
    <property type="match status" value="1"/>
</dbReference>
<dbReference type="CDD" id="cd24006">
    <property type="entry name" value="ASKHA_NBD_PPX_GppA"/>
    <property type="match status" value="1"/>
</dbReference>
<sequence>MNKKLPGGPAAVIEIGSSAVRMRVSQLKHGEIEMLDSLEYPVFFGHEVFTTGRISFESLRQLSSILTKFTTALEGYNCKNVRVVSSTVMREAENRSFVIDQLKIHNNLHLEILEYSEEKALICSEIIRLLKEESKIEMKDALIAYVGTGSIGVALYDGKAICTSQNIPIGSLKLHDALGALSRECDDFYPAVEEYLDIILNRVDIPKKDIRSIILTGSDLELVASVCGAEKSGDLYTISAKKMHAAYKEIRMMSHSAIARRYNISEELAEILYTALSIYTGMLRLSDGVQKVICPDIDICDAITRHMLVPGAQKEYIAQTNESAIVSAKRIAAKYNCHGAHSDAISEFACTLFDKFKNLHGLSSDKKIILQLTSILHSCGQYINVRMPNQCSFDLIKDLDIFGLTHEQILLTAFVAGSDEFTMPNVADAGAIPMTEERRLEILKLVAIFRLANALDKSKRRKLRISKIRITNEKLEIKAVASGSALLEKWAFEECAGLFKEVFGLSPELQIKSELLK</sequence>
<feature type="domain" description="Ppx/GppA phosphatase C-terminal" evidence="3">
    <location>
        <begin position="327"/>
        <end position="477"/>
    </location>
</feature>
<dbReference type="AlphaFoldDB" id="A0AAE3AKW5"/>
<evidence type="ECO:0000259" key="2">
    <source>
        <dbReference type="Pfam" id="PF02541"/>
    </source>
</evidence>
<proteinExistence type="inferred from homology"/>
<dbReference type="Gene3D" id="3.30.420.150">
    <property type="entry name" value="Exopolyphosphatase. Domain 2"/>
    <property type="match status" value="1"/>
</dbReference>
<dbReference type="Gene3D" id="3.30.420.40">
    <property type="match status" value="1"/>
</dbReference>
<feature type="domain" description="Ppx/GppA phosphatase N-terminal" evidence="2">
    <location>
        <begin position="25"/>
        <end position="284"/>
    </location>
</feature>
<comment type="similarity">
    <text evidence="1">Belongs to the GppA/Ppx family.</text>
</comment>
<keyword evidence="5" id="KW-1185">Reference proteome</keyword>
<dbReference type="Pfam" id="PF02541">
    <property type="entry name" value="Ppx-GppA"/>
    <property type="match status" value="1"/>
</dbReference>
<organism evidence="4 5">
    <name type="scientific">Hominenteromicrobium mulieris</name>
    <dbReference type="NCBI Taxonomy" id="2885357"/>
    <lineage>
        <taxon>Bacteria</taxon>
        <taxon>Bacillati</taxon>
        <taxon>Bacillota</taxon>
        <taxon>Clostridia</taxon>
        <taxon>Eubacteriales</taxon>
        <taxon>Oscillospiraceae</taxon>
        <taxon>Hominenteromicrobium</taxon>
    </lineage>
</organism>
<dbReference type="GO" id="GO:0016462">
    <property type="term" value="F:pyrophosphatase activity"/>
    <property type="evidence" value="ECO:0007669"/>
    <property type="project" value="TreeGrafter"/>
</dbReference>
<name>A0AAE3AKW5_9FIRM</name>
<evidence type="ECO:0000313" key="5">
    <source>
        <dbReference type="Proteomes" id="UP001199424"/>
    </source>
</evidence>
<evidence type="ECO:0000256" key="1">
    <source>
        <dbReference type="ARBA" id="ARBA00007125"/>
    </source>
</evidence>
<dbReference type="SUPFAM" id="SSF53067">
    <property type="entry name" value="Actin-like ATPase domain"/>
    <property type="match status" value="2"/>
</dbReference>
<dbReference type="Pfam" id="PF21447">
    <property type="entry name" value="Ppx-GppA_III"/>
    <property type="match status" value="1"/>
</dbReference>
<reference evidence="4" key="1">
    <citation type="submission" date="2021-10" db="EMBL/GenBank/DDBJ databases">
        <title>Anaerobic single-cell dispensing facilitates the cultivation of human gut bacteria.</title>
        <authorList>
            <person name="Afrizal A."/>
        </authorList>
    </citation>
    <scope>NUCLEOTIDE SEQUENCE</scope>
    <source>
        <strain evidence="4">CLA-AA-H250</strain>
    </source>
</reference>
<dbReference type="SUPFAM" id="SSF109604">
    <property type="entry name" value="HD-domain/PDEase-like"/>
    <property type="match status" value="1"/>
</dbReference>
<dbReference type="Proteomes" id="UP001199424">
    <property type="component" value="Unassembled WGS sequence"/>
</dbReference>
<dbReference type="InterPro" id="IPR050273">
    <property type="entry name" value="GppA/Ppx_hydrolase"/>
</dbReference>